<reference evidence="1" key="2">
    <citation type="journal article" date="2015" name="Data Brief">
        <title>Shoot transcriptome of the giant reed, Arundo donax.</title>
        <authorList>
            <person name="Barrero R.A."/>
            <person name="Guerrero F.D."/>
            <person name="Moolhuijzen P."/>
            <person name="Goolsby J.A."/>
            <person name="Tidwell J."/>
            <person name="Bellgard S.E."/>
            <person name="Bellgard M.I."/>
        </authorList>
    </citation>
    <scope>NUCLEOTIDE SEQUENCE</scope>
    <source>
        <tissue evidence="1">Shoot tissue taken approximately 20 cm above the soil surface</tissue>
    </source>
</reference>
<name>A0A0A9EYY9_ARUDO</name>
<organism evidence="1">
    <name type="scientific">Arundo donax</name>
    <name type="common">Giant reed</name>
    <name type="synonym">Donax arundinaceus</name>
    <dbReference type="NCBI Taxonomy" id="35708"/>
    <lineage>
        <taxon>Eukaryota</taxon>
        <taxon>Viridiplantae</taxon>
        <taxon>Streptophyta</taxon>
        <taxon>Embryophyta</taxon>
        <taxon>Tracheophyta</taxon>
        <taxon>Spermatophyta</taxon>
        <taxon>Magnoliopsida</taxon>
        <taxon>Liliopsida</taxon>
        <taxon>Poales</taxon>
        <taxon>Poaceae</taxon>
        <taxon>PACMAD clade</taxon>
        <taxon>Arundinoideae</taxon>
        <taxon>Arundineae</taxon>
        <taxon>Arundo</taxon>
    </lineage>
</organism>
<evidence type="ECO:0000313" key="1">
    <source>
        <dbReference type="EMBL" id="JAE01248.1"/>
    </source>
</evidence>
<protein>
    <submittedName>
        <fullName evidence="1">PsbD</fullName>
    </submittedName>
</protein>
<proteinExistence type="predicted"/>
<dbReference type="EMBL" id="GBRH01196648">
    <property type="protein sequence ID" value="JAE01248.1"/>
    <property type="molecule type" value="Transcribed_RNA"/>
</dbReference>
<dbReference type="AlphaFoldDB" id="A0A0A9EYY9"/>
<sequence>MVQIPSALLTQLKLKKLIQWSLLTVFDPKSLVFFFQ</sequence>
<reference evidence="1" key="1">
    <citation type="submission" date="2014-09" db="EMBL/GenBank/DDBJ databases">
        <authorList>
            <person name="Magalhaes I.L.F."/>
            <person name="Oliveira U."/>
            <person name="Santos F.R."/>
            <person name="Vidigal T.H.D.A."/>
            <person name="Brescovit A.D."/>
            <person name="Santos A.J."/>
        </authorList>
    </citation>
    <scope>NUCLEOTIDE SEQUENCE</scope>
    <source>
        <tissue evidence="1">Shoot tissue taken approximately 20 cm above the soil surface</tissue>
    </source>
</reference>
<accession>A0A0A9EYY9</accession>